<dbReference type="PANTHER" id="PTHR30606:SF9">
    <property type="entry name" value="LIPID A BIOSYNTHESIS LAUROYLTRANSFERASE"/>
    <property type="match status" value="1"/>
</dbReference>
<evidence type="ECO:0000256" key="6">
    <source>
        <dbReference type="ARBA" id="ARBA00023315"/>
    </source>
</evidence>
<comment type="subcellular location">
    <subcellularLocation>
        <location evidence="1">Cell inner membrane</location>
    </subcellularLocation>
</comment>
<proteinExistence type="predicted"/>
<organism evidence="7 8">
    <name type="scientific">Helicobacter winghamensis</name>
    <dbReference type="NCBI Taxonomy" id="157268"/>
    <lineage>
        <taxon>Bacteria</taxon>
        <taxon>Pseudomonadati</taxon>
        <taxon>Campylobacterota</taxon>
        <taxon>Epsilonproteobacteria</taxon>
        <taxon>Campylobacterales</taxon>
        <taxon>Helicobacteraceae</taxon>
        <taxon>Helicobacter</taxon>
    </lineage>
</organism>
<dbReference type="AlphaFoldDB" id="A0A2N3PIR6"/>
<evidence type="ECO:0000256" key="3">
    <source>
        <dbReference type="ARBA" id="ARBA00022519"/>
    </source>
</evidence>
<dbReference type="EMBL" id="MBPK01000040">
    <property type="protein sequence ID" value="PKT80785.1"/>
    <property type="molecule type" value="Genomic_DNA"/>
</dbReference>
<sequence>MLRTFKQKLLFLFLNSLGYFFLYLPHFLRLNFAKGIAFILYILDSKRKFDLLNNLDFAYNNSLPKEKKQEILKTNYLNLVYNSIHFFMLAVSSKKRVLDNINIDKPEIITKLLQNKEKIIFVTAHFGNWEYTTPAFTCTFNHTITAVARMTPSALVNSYLTKIRERFDITILDKKGAMSGLIRALKQIGIIGIVTDQNTADNEGLLVKFFGKNVRHTPIASLLALKYDAKIVHFIAEYSKDYKKINIKIFPPLEFKKTDNLQDDIQELTQMQSNILEQIIKENPKEWLWFHKKFKNQYPEIYKY</sequence>
<comment type="caution">
    <text evidence="7">The sequence shown here is derived from an EMBL/GenBank/DDBJ whole genome shotgun (WGS) entry which is preliminary data.</text>
</comment>
<dbReference type="Proteomes" id="UP000233350">
    <property type="component" value="Unassembled WGS sequence"/>
</dbReference>
<dbReference type="GO" id="GO:0009247">
    <property type="term" value="P:glycolipid biosynthetic process"/>
    <property type="evidence" value="ECO:0007669"/>
    <property type="project" value="UniProtKB-ARBA"/>
</dbReference>
<keyword evidence="8" id="KW-1185">Reference proteome</keyword>
<dbReference type="InterPro" id="IPR004960">
    <property type="entry name" value="LipA_acyltrans"/>
</dbReference>
<evidence type="ECO:0000256" key="4">
    <source>
        <dbReference type="ARBA" id="ARBA00022679"/>
    </source>
</evidence>
<evidence type="ECO:0000256" key="2">
    <source>
        <dbReference type="ARBA" id="ARBA00022475"/>
    </source>
</evidence>
<keyword evidence="6 7" id="KW-0012">Acyltransferase</keyword>
<dbReference type="RefSeq" id="WP_101313153.1">
    <property type="nucleotide sequence ID" value="NZ_CP063087.1"/>
</dbReference>
<gene>
    <name evidence="7" type="ORF">BCM31_02135</name>
</gene>
<dbReference type="STRING" id="556267.HWAG_00019"/>
<dbReference type="OrthoDB" id="9803456at2"/>
<dbReference type="GO" id="GO:0016746">
    <property type="term" value="F:acyltransferase activity"/>
    <property type="evidence" value="ECO:0007669"/>
    <property type="project" value="UniProtKB-KW"/>
</dbReference>
<keyword evidence="3" id="KW-0997">Cell inner membrane</keyword>
<protein>
    <submittedName>
        <fullName evidence="7">Lipid A biosynthesis acyltransferase</fullName>
    </submittedName>
</protein>
<keyword evidence="2" id="KW-1003">Cell membrane</keyword>
<reference evidence="7 8" key="1">
    <citation type="submission" date="2016-07" db="EMBL/GenBank/DDBJ databases">
        <title>Detection of Helicobacter winghamensis from caecal content of red fox (Vulpes vulpes).</title>
        <authorList>
            <person name="Zanoni R.G."/>
            <person name="Florio D."/>
            <person name="Caffara M."/>
            <person name="Renzi M."/>
            <person name="Parisi A."/>
            <person name="Pasquali F."/>
            <person name="Manfreda G."/>
        </authorList>
    </citation>
    <scope>NUCLEOTIDE SEQUENCE [LARGE SCALE GENOMIC DNA]</scope>
    <source>
        <strain evidence="7 8">295_13</strain>
    </source>
</reference>
<evidence type="ECO:0000313" key="8">
    <source>
        <dbReference type="Proteomes" id="UP000233350"/>
    </source>
</evidence>
<dbReference type="NCBIfam" id="NF006270">
    <property type="entry name" value="PRK08419.1"/>
    <property type="match status" value="1"/>
</dbReference>
<dbReference type="GO" id="GO:0005886">
    <property type="term" value="C:plasma membrane"/>
    <property type="evidence" value="ECO:0007669"/>
    <property type="project" value="UniProtKB-SubCell"/>
</dbReference>
<dbReference type="GeneID" id="78824795"/>
<evidence type="ECO:0000256" key="5">
    <source>
        <dbReference type="ARBA" id="ARBA00023136"/>
    </source>
</evidence>
<name>A0A2N3PIR6_9HELI</name>
<accession>A0A2N3PIR6</accession>
<evidence type="ECO:0000313" key="7">
    <source>
        <dbReference type="EMBL" id="PKT80785.1"/>
    </source>
</evidence>
<dbReference type="Pfam" id="PF03279">
    <property type="entry name" value="Lip_A_acyltrans"/>
    <property type="match status" value="1"/>
</dbReference>
<keyword evidence="4 7" id="KW-0808">Transferase</keyword>
<dbReference type="PANTHER" id="PTHR30606">
    <property type="entry name" value="LIPID A BIOSYNTHESIS LAUROYL ACYLTRANSFERASE"/>
    <property type="match status" value="1"/>
</dbReference>
<keyword evidence="5" id="KW-0472">Membrane</keyword>
<evidence type="ECO:0000256" key="1">
    <source>
        <dbReference type="ARBA" id="ARBA00004533"/>
    </source>
</evidence>
<dbReference type="CDD" id="cd07984">
    <property type="entry name" value="LPLAT_LABLAT-like"/>
    <property type="match status" value="1"/>
</dbReference>